<dbReference type="GO" id="GO:0005524">
    <property type="term" value="F:ATP binding"/>
    <property type="evidence" value="ECO:0007669"/>
    <property type="project" value="TreeGrafter"/>
</dbReference>
<reference evidence="2 3" key="1">
    <citation type="submission" date="2018-12" db="EMBL/GenBank/DDBJ databases">
        <authorList>
            <consortium name="Pathogen Informatics"/>
        </authorList>
    </citation>
    <scope>NUCLEOTIDE SEQUENCE [LARGE SCALE GENOMIC DNA]</scope>
    <source>
        <strain evidence="2 3">NCTC11636</strain>
    </source>
</reference>
<dbReference type="AlphaFoldDB" id="A0A3S4R537"/>
<feature type="compositionally biased region" description="Pro residues" evidence="1">
    <location>
        <begin position="87"/>
        <end position="99"/>
    </location>
</feature>
<protein>
    <submittedName>
        <fullName evidence="2">Flp pilus assembly protein, ATPase CpaE</fullName>
    </submittedName>
</protein>
<dbReference type="GO" id="GO:0016887">
    <property type="term" value="F:ATP hydrolysis activity"/>
    <property type="evidence" value="ECO:0007669"/>
    <property type="project" value="TreeGrafter"/>
</dbReference>
<dbReference type="OrthoDB" id="4640801at2"/>
<name>A0A3S4R537_9ACTO</name>
<evidence type="ECO:0000313" key="3">
    <source>
        <dbReference type="Proteomes" id="UP000266895"/>
    </source>
</evidence>
<evidence type="ECO:0000313" key="2">
    <source>
        <dbReference type="EMBL" id="VEG29993.1"/>
    </source>
</evidence>
<accession>A0A3S4R537</accession>
<gene>
    <name evidence="2" type="ORF">NCTC11636_02466</name>
</gene>
<dbReference type="GO" id="GO:0009898">
    <property type="term" value="C:cytoplasmic side of plasma membrane"/>
    <property type="evidence" value="ECO:0007669"/>
    <property type="project" value="TreeGrafter"/>
</dbReference>
<feature type="region of interest" description="Disordered" evidence="1">
    <location>
        <begin position="112"/>
        <end position="132"/>
    </location>
</feature>
<dbReference type="EMBL" id="LR134350">
    <property type="protein sequence ID" value="VEG29993.1"/>
    <property type="molecule type" value="Genomic_DNA"/>
</dbReference>
<dbReference type="SUPFAM" id="SSF52540">
    <property type="entry name" value="P-loop containing nucleoside triphosphate hydrolases"/>
    <property type="match status" value="1"/>
</dbReference>
<dbReference type="Proteomes" id="UP000266895">
    <property type="component" value="Chromosome"/>
</dbReference>
<dbReference type="GO" id="GO:0051782">
    <property type="term" value="P:negative regulation of cell division"/>
    <property type="evidence" value="ECO:0007669"/>
    <property type="project" value="TreeGrafter"/>
</dbReference>
<sequence length="436" mass="46775">MPLTATINLGPTGAGSMSIGNSLRPIRGTDLDDARSKVRSILTTRAVDLDELIIASCTEPEGAFTIAIHPDGTVTAADLDEQKTAPHPSPEPAPAPPRTPIVNTPDQLATIDDKARDADDPVHPTTRRERQAELRQRTLLEQISNEAPARTGVRGLLNTLGLHLAPSNRERTERDDVAAVSQHWPGPRTIAVVNGKGGAAKTPTTILLSAVLARNGGAGVIAWDNNPSRGTLGWRTQTGPHDATVIDLLPHVDHLLSPHAQAAEMAGYTHHQRQDRYDVLRSRPEILSAHPGDDTTFNRVHDVLARYYRVIIVDSGNDETTLSWRAMIARADAIVVPTITRPEHAESARLLLDELAGADPHSATLAENALVIVSQGSKAEPGPDQLVNTFRQITRAAVGIPYDPAMAGRPLILDNLAPTTRRAWLAASAALAHTLT</sequence>
<proteinExistence type="predicted"/>
<feature type="region of interest" description="Disordered" evidence="1">
    <location>
        <begin position="82"/>
        <end position="101"/>
    </location>
</feature>
<dbReference type="PANTHER" id="PTHR43384">
    <property type="entry name" value="SEPTUM SITE-DETERMINING PROTEIN MIND HOMOLOG, CHLOROPLASTIC-RELATED"/>
    <property type="match status" value="1"/>
</dbReference>
<keyword evidence="3" id="KW-1185">Reference proteome</keyword>
<dbReference type="InterPro" id="IPR027417">
    <property type="entry name" value="P-loop_NTPase"/>
</dbReference>
<dbReference type="GO" id="GO:0005829">
    <property type="term" value="C:cytosol"/>
    <property type="evidence" value="ECO:0007669"/>
    <property type="project" value="TreeGrafter"/>
</dbReference>
<dbReference type="InterPro" id="IPR050625">
    <property type="entry name" value="ParA/MinD_ATPase"/>
</dbReference>
<dbReference type="KEGG" id="ahw:NCTC11636_02466"/>
<organism evidence="2 3">
    <name type="scientific">Actinomyces howellii</name>
    <dbReference type="NCBI Taxonomy" id="52771"/>
    <lineage>
        <taxon>Bacteria</taxon>
        <taxon>Bacillati</taxon>
        <taxon>Actinomycetota</taxon>
        <taxon>Actinomycetes</taxon>
        <taxon>Actinomycetales</taxon>
        <taxon>Actinomycetaceae</taxon>
        <taxon>Actinomyces</taxon>
    </lineage>
</organism>
<evidence type="ECO:0000256" key="1">
    <source>
        <dbReference type="SAM" id="MobiDB-lite"/>
    </source>
</evidence>
<dbReference type="Gene3D" id="3.40.50.300">
    <property type="entry name" value="P-loop containing nucleotide triphosphate hydrolases"/>
    <property type="match status" value="1"/>
</dbReference>
<dbReference type="RefSeq" id="WP_126383495.1">
    <property type="nucleotide sequence ID" value="NZ_LR134350.1"/>
</dbReference>
<dbReference type="PANTHER" id="PTHR43384:SF14">
    <property type="entry name" value="ESX-1 SECRETION-ASSOCIATED PROTEIN ESPI"/>
    <property type="match status" value="1"/>
</dbReference>